<dbReference type="PROSITE" id="PS50404">
    <property type="entry name" value="GST_NTER"/>
    <property type="match status" value="1"/>
</dbReference>
<feature type="domain" description="GST N-terminal" evidence="1">
    <location>
        <begin position="1"/>
        <end position="81"/>
    </location>
</feature>
<dbReference type="InterPro" id="IPR050983">
    <property type="entry name" value="GST_Omega/HSP26"/>
</dbReference>
<dbReference type="Proteomes" id="UP000295554">
    <property type="component" value="Unassembled WGS sequence"/>
</dbReference>
<name>A0A4R5LN08_9GAMM</name>
<dbReference type="Pfam" id="PF13410">
    <property type="entry name" value="GST_C_2"/>
    <property type="match status" value="1"/>
</dbReference>
<organism evidence="3 4">
    <name type="scientific">Seongchinamella unica</name>
    <dbReference type="NCBI Taxonomy" id="2547392"/>
    <lineage>
        <taxon>Bacteria</taxon>
        <taxon>Pseudomonadati</taxon>
        <taxon>Pseudomonadota</taxon>
        <taxon>Gammaproteobacteria</taxon>
        <taxon>Cellvibrionales</taxon>
        <taxon>Halieaceae</taxon>
        <taxon>Seongchinamella</taxon>
    </lineage>
</organism>
<comment type="caution">
    <text evidence="3">The sequence shown here is derived from an EMBL/GenBank/DDBJ whole genome shotgun (WGS) entry which is preliminary data.</text>
</comment>
<keyword evidence="4" id="KW-1185">Reference proteome</keyword>
<dbReference type="SFLD" id="SFLDS00019">
    <property type="entry name" value="Glutathione_Transferase_(cytos"/>
    <property type="match status" value="1"/>
</dbReference>
<gene>
    <name evidence="3" type="ORF">E2F43_18415</name>
</gene>
<dbReference type="InterPro" id="IPR040079">
    <property type="entry name" value="Glutathione_S-Trfase"/>
</dbReference>
<reference evidence="3 4" key="1">
    <citation type="submission" date="2019-03" db="EMBL/GenBank/DDBJ databases">
        <title>Seongchinamella monodicae gen. nov., sp. nov., a novel member of the Gammaproteobacteria isolated from a tidal mudflat of beach.</title>
        <authorList>
            <person name="Yang H.G."/>
            <person name="Kang J.W."/>
            <person name="Lee S.D."/>
        </authorList>
    </citation>
    <scope>NUCLEOTIDE SEQUENCE [LARGE SCALE GENOMIC DNA]</scope>
    <source>
        <strain evidence="3 4">GH4-78</strain>
    </source>
</reference>
<dbReference type="EMBL" id="SMSE01000006">
    <property type="protein sequence ID" value="TDG11363.1"/>
    <property type="molecule type" value="Genomic_DNA"/>
</dbReference>
<dbReference type="GO" id="GO:0016740">
    <property type="term" value="F:transferase activity"/>
    <property type="evidence" value="ECO:0007669"/>
    <property type="project" value="UniProtKB-KW"/>
</dbReference>
<sequence length="225" mass="25190">MLKLYGFSSSNYYNAPKLALLEKGVPFQEVVSYTGVGPKYRPEYLDKSPLGKVPCLETPEGFISESRAILEYIERAYPTPTLLPGSPFDVGKVQELSQFIELYFELVARRLIPNLLGGMEPDPTVLQEVEAALTRAAQALPKLSRFENFAYGDQFTLADIAAILNLPIVRRVSKRYFGKDLLSDVPGLDAYHARMEERPHVKTIRADAAADQPGFMAHLKKLYGF</sequence>
<dbReference type="OrthoDB" id="6258999at2"/>
<feature type="domain" description="GST C-terminal" evidence="2">
    <location>
        <begin position="86"/>
        <end position="215"/>
    </location>
</feature>
<keyword evidence="3" id="KW-0808">Transferase</keyword>
<dbReference type="Gene3D" id="3.40.30.10">
    <property type="entry name" value="Glutaredoxin"/>
    <property type="match status" value="1"/>
</dbReference>
<dbReference type="CDD" id="cd00570">
    <property type="entry name" value="GST_N_family"/>
    <property type="match status" value="1"/>
</dbReference>
<dbReference type="InterPro" id="IPR004045">
    <property type="entry name" value="Glutathione_S-Trfase_N"/>
</dbReference>
<dbReference type="RefSeq" id="WP_133215493.1">
    <property type="nucleotide sequence ID" value="NZ_SMSE01000006.1"/>
</dbReference>
<dbReference type="GO" id="GO:0005737">
    <property type="term" value="C:cytoplasm"/>
    <property type="evidence" value="ECO:0007669"/>
    <property type="project" value="TreeGrafter"/>
</dbReference>
<evidence type="ECO:0000313" key="4">
    <source>
        <dbReference type="Proteomes" id="UP000295554"/>
    </source>
</evidence>
<proteinExistence type="predicted"/>
<dbReference type="SUPFAM" id="SSF52833">
    <property type="entry name" value="Thioredoxin-like"/>
    <property type="match status" value="1"/>
</dbReference>
<protein>
    <submittedName>
        <fullName evidence="3">Glutathione S-transferase family protein</fullName>
    </submittedName>
</protein>
<dbReference type="InterPro" id="IPR036249">
    <property type="entry name" value="Thioredoxin-like_sf"/>
</dbReference>
<dbReference type="PROSITE" id="PS50405">
    <property type="entry name" value="GST_CTER"/>
    <property type="match status" value="1"/>
</dbReference>
<dbReference type="SFLD" id="SFLDG00358">
    <property type="entry name" value="Main_(cytGST)"/>
    <property type="match status" value="1"/>
</dbReference>
<dbReference type="AlphaFoldDB" id="A0A4R5LN08"/>
<dbReference type="InterPro" id="IPR010987">
    <property type="entry name" value="Glutathione-S-Trfase_C-like"/>
</dbReference>
<dbReference type="SUPFAM" id="SSF47616">
    <property type="entry name" value="GST C-terminal domain-like"/>
    <property type="match status" value="1"/>
</dbReference>
<evidence type="ECO:0000259" key="2">
    <source>
        <dbReference type="PROSITE" id="PS50405"/>
    </source>
</evidence>
<evidence type="ECO:0000313" key="3">
    <source>
        <dbReference type="EMBL" id="TDG11363.1"/>
    </source>
</evidence>
<dbReference type="Pfam" id="PF13417">
    <property type="entry name" value="GST_N_3"/>
    <property type="match status" value="1"/>
</dbReference>
<dbReference type="Gene3D" id="1.20.1050.10">
    <property type="match status" value="1"/>
</dbReference>
<accession>A0A4R5LN08</accession>
<evidence type="ECO:0000259" key="1">
    <source>
        <dbReference type="PROSITE" id="PS50404"/>
    </source>
</evidence>
<dbReference type="PANTHER" id="PTHR43968">
    <property type="match status" value="1"/>
</dbReference>
<dbReference type="InterPro" id="IPR036282">
    <property type="entry name" value="Glutathione-S-Trfase_C_sf"/>
</dbReference>
<dbReference type="PANTHER" id="PTHR43968:SF6">
    <property type="entry name" value="GLUTATHIONE S-TRANSFERASE OMEGA"/>
    <property type="match status" value="1"/>
</dbReference>